<dbReference type="Pfam" id="PF11221">
    <property type="entry name" value="Med21"/>
    <property type="match status" value="1"/>
</dbReference>
<comment type="similarity">
    <text evidence="2 8">Belongs to the Mediator complex subunit 21 family.</text>
</comment>
<dbReference type="PANTHER" id="PTHR13381:SF0">
    <property type="entry name" value="MEDIATOR OF RNA POLYMERASE II TRANSCRIPTION SUBUNIT 21"/>
    <property type="match status" value="1"/>
</dbReference>
<evidence type="ECO:0000313" key="10">
    <source>
        <dbReference type="Proteomes" id="UP000070444"/>
    </source>
</evidence>
<keyword evidence="10" id="KW-1185">Reference proteome</keyword>
<evidence type="ECO:0000256" key="5">
    <source>
        <dbReference type="ARBA" id="ARBA00023159"/>
    </source>
</evidence>
<dbReference type="EMBL" id="KQ964448">
    <property type="protein sequence ID" value="KXN72718.1"/>
    <property type="molecule type" value="Genomic_DNA"/>
</dbReference>
<comment type="subcellular location">
    <subcellularLocation>
        <location evidence="1 8">Nucleus</location>
    </subcellularLocation>
</comment>
<dbReference type="GO" id="GO:0016592">
    <property type="term" value="C:mediator complex"/>
    <property type="evidence" value="ECO:0007669"/>
    <property type="project" value="UniProtKB-UniRule"/>
</dbReference>
<keyword evidence="6 8" id="KW-0804">Transcription</keyword>
<dbReference type="STRING" id="796925.A0A137PCI6"/>
<accession>A0A137PCI6</accession>
<dbReference type="InterPro" id="IPR037212">
    <property type="entry name" value="Med7/Med21-like"/>
</dbReference>
<evidence type="ECO:0000256" key="3">
    <source>
        <dbReference type="ARBA" id="ARBA00019691"/>
    </source>
</evidence>
<evidence type="ECO:0000256" key="1">
    <source>
        <dbReference type="ARBA" id="ARBA00004123"/>
    </source>
</evidence>
<dbReference type="PANTHER" id="PTHR13381">
    <property type="entry name" value="RNA POLYMERASE II HOLOENZYME COMPONENT SRB7"/>
    <property type="match status" value="1"/>
</dbReference>
<comment type="subunit">
    <text evidence="8">Component of the Mediator complex.</text>
</comment>
<dbReference type="GO" id="GO:0003712">
    <property type="term" value="F:transcription coregulator activity"/>
    <property type="evidence" value="ECO:0007669"/>
    <property type="project" value="TreeGrafter"/>
</dbReference>
<evidence type="ECO:0000256" key="8">
    <source>
        <dbReference type="RuleBase" id="RU366036"/>
    </source>
</evidence>
<protein>
    <recommendedName>
        <fullName evidence="3 8">Mediator of RNA polymerase II transcription subunit 21</fullName>
    </recommendedName>
</protein>
<dbReference type="OMA" id="TKDICAV"/>
<evidence type="ECO:0000313" key="9">
    <source>
        <dbReference type="EMBL" id="KXN72718.1"/>
    </source>
</evidence>
<organism evidence="9 10">
    <name type="scientific">Conidiobolus coronatus (strain ATCC 28846 / CBS 209.66 / NRRL 28638)</name>
    <name type="common">Delacroixia coronata</name>
    <dbReference type="NCBI Taxonomy" id="796925"/>
    <lineage>
        <taxon>Eukaryota</taxon>
        <taxon>Fungi</taxon>
        <taxon>Fungi incertae sedis</taxon>
        <taxon>Zoopagomycota</taxon>
        <taxon>Entomophthoromycotina</taxon>
        <taxon>Entomophthoromycetes</taxon>
        <taxon>Entomophthorales</taxon>
        <taxon>Ancylistaceae</taxon>
        <taxon>Conidiobolus</taxon>
    </lineage>
</organism>
<keyword evidence="4 8" id="KW-0805">Transcription regulation</keyword>
<evidence type="ECO:0000256" key="6">
    <source>
        <dbReference type="ARBA" id="ARBA00023163"/>
    </source>
</evidence>
<dbReference type="Proteomes" id="UP000070444">
    <property type="component" value="Unassembled WGS sequence"/>
</dbReference>
<reference evidence="9 10" key="1">
    <citation type="journal article" date="2015" name="Genome Biol. Evol.">
        <title>Phylogenomic analyses indicate that early fungi evolved digesting cell walls of algal ancestors of land plants.</title>
        <authorList>
            <person name="Chang Y."/>
            <person name="Wang S."/>
            <person name="Sekimoto S."/>
            <person name="Aerts A.L."/>
            <person name="Choi C."/>
            <person name="Clum A."/>
            <person name="LaButti K.M."/>
            <person name="Lindquist E.A."/>
            <person name="Yee Ngan C."/>
            <person name="Ohm R.A."/>
            <person name="Salamov A.A."/>
            <person name="Grigoriev I.V."/>
            <person name="Spatafora J.W."/>
            <person name="Berbee M.L."/>
        </authorList>
    </citation>
    <scope>NUCLEOTIDE SEQUENCE [LARGE SCALE GENOMIC DNA]</scope>
    <source>
        <strain evidence="9 10">NRRL 28638</strain>
    </source>
</reference>
<evidence type="ECO:0000256" key="7">
    <source>
        <dbReference type="ARBA" id="ARBA00023242"/>
    </source>
</evidence>
<evidence type="ECO:0000256" key="4">
    <source>
        <dbReference type="ARBA" id="ARBA00023015"/>
    </source>
</evidence>
<comment type="function">
    <text evidence="8">Component of the Mediator complex, a coactivator involved in the regulated transcription of nearly all RNA polymerase II-dependent genes. Mediator functions as a bridge to convey information from gene-specific regulatory proteins to the basal RNA polymerase II transcription machinery. Mediator is recruited to promoters by direct interactions with regulatory proteins and serves as a scaffold for the assembly of a functional preinitiation complex with RNA polymerase II and the general transcription factors.</text>
</comment>
<dbReference type="OrthoDB" id="526653at2759"/>
<dbReference type="AlphaFoldDB" id="A0A137PCI6"/>
<keyword evidence="7 8" id="KW-0539">Nucleus</keyword>
<evidence type="ECO:0000256" key="2">
    <source>
        <dbReference type="ARBA" id="ARBA00005770"/>
    </source>
</evidence>
<dbReference type="Gene3D" id="6.10.280.10">
    <property type="entry name" value="Mediator complex, subunit Med21"/>
    <property type="match status" value="1"/>
</dbReference>
<dbReference type="GO" id="GO:0006357">
    <property type="term" value="P:regulation of transcription by RNA polymerase II"/>
    <property type="evidence" value="ECO:0007669"/>
    <property type="project" value="TreeGrafter"/>
</dbReference>
<sequence length="135" mass="15440">MDRITQLQDHIDGLSLLFVSCIDYLHNKTSMISDNPNVPVTKSNELAVQEEEFNNEKLNLAKLMCNHSKQIDELIDSLPGSNEETKVDFSVLENLSQKNIEANEEYLKQVDLAKELYELINSTLQVILKDQLESM</sequence>
<gene>
    <name evidence="9" type="ORF">CONCODRAFT_56094</name>
</gene>
<keyword evidence="5 8" id="KW-0010">Activator</keyword>
<name>A0A137PCI6_CONC2</name>
<dbReference type="InterPro" id="IPR021384">
    <property type="entry name" value="Mediator_Med21"/>
</dbReference>
<proteinExistence type="inferred from homology"/>
<dbReference type="SUPFAM" id="SSF140718">
    <property type="entry name" value="Mediator hinge subcomplex-like"/>
    <property type="match status" value="1"/>
</dbReference>